<dbReference type="EMBL" id="JAGPYM010000092">
    <property type="protein sequence ID" value="KAH6867719.1"/>
    <property type="molecule type" value="Genomic_DNA"/>
</dbReference>
<protein>
    <submittedName>
        <fullName evidence="1">Uncharacterized protein</fullName>
    </submittedName>
</protein>
<dbReference type="AlphaFoldDB" id="A0A9P9AE04"/>
<sequence length="194" mass="22645">MRESSGWWDEELRRRFKKSVTDLKKTTKNPSPEKDYRESIHDALPSQPELYALSSKHELQIADDLAYLCCWKDDVKCISAVTLKECKERLVVVLASNETPPSKLKEQLEDILKTVHAYMVDKDGRRHLRKMLFDQVLKLSKNRIRNLIRDVPLTQKLKEISTKLNKKLNDTNNPDLEQFVIKLGIVTDSLKRID</sequence>
<feature type="non-terminal residue" evidence="1">
    <location>
        <position position="1"/>
    </location>
</feature>
<reference evidence="1 2" key="1">
    <citation type="journal article" date="2021" name="Nat. Commun.">
        <title>Genetic determinants of endophytism in the Arabidopsis root mycobiome.</title>
        <authorList>
            <person name="Mesny F."/>
            <person name="Miyauchi S."/>
            <person name="Thiergart T."/>
            <person name="Pickel B."/>
            <person name="Atanasova L."/>
            <person name="Karlsson M."/>
            <person name="Huettel B."/>
            <person name="Barry K.W."/>
            <person name="Haridas S."/>
            <person name="Chen C."/>
            <person name="Bauer D."/>
            <person name="Andreopoulos W."/>
            <person name="Pangilinan J."/>
            <person name="LaButti K."/>
            <person name="Riley R."/>
            <person name="Lipzen A."/>
            <person name="Clum A."/>
            <person name="Drula E."/>
            <person name="Henrissat B."/>
            <person name="Kohler A."/>
            <person name="Grigoriev I.V."/>
            <person name="Martin F.M."/>
            <person name="Hacquard S."/>
        </authorList>
    </citation>
    <scope>NUCLEOTIDE SEQUENCE [LARGE SCALE GENOMIC DNA]</scope>
    <source>
        <strain evidence="1 2">MPI-CAGE-CH-0241</strain>
    </source>
</reference>
<dbReference type="OrthoDB" id="4851849at2759"/>
<evidence type="ECO:0000313" key="1">
    <source>
        <dbReference type="EMBL" id="KAH6867719.1"/>
    </source>
</evidence>
<keyword evidence="2" id="KW-1185">Reference proteome</keyword>
<gene>
    <name evidence="1" type="ORF">B0T10DRAFT_524233</name>
</gene>
<name>A0A9P9AE04_9HYPO</name>
<comment type="caution">
    <text evidence="1">The sequence shown here is derived from an EMBL/GenBank/DDBJ whole genome shotgun (WGS) entry which is preliminary data.</text>
</comment>
<evidence type="ECO:0000313" key="2">
    <source>
        <dbReference type="Proteomes" id="UP000777438"/>
    </source>
</evidence>
<organism evidence="1 2">
    <name type="scientific">Thelonectria olida</name>
    <dbReference type="NCBI Taxonomy" id="1576542"/>
    <lineage>
        <taxon>Eukaryota</taxon>
        <taxon>Fungi</taxon>
        <taxon>Dikarya</taxon>
        <taxon>Ascomycota</taxon>
        <taxon>Pezizomycotina</taxon>
        <taxon>Sordariomycetes</taxon>
        <taxon>Hypocreomycetidae</taxon>
        <taxon>Hypocreales</taxon>
        <taxon>Nectriaceae</taxon>
        <taxon>Thelonectria</taxon>
    </lineage>
</organism>
<proteinExistence type="predicted"/>
<dbReference type="Proteomes" id="UP000777438">
    <property type="component" value="Unassembled WGS sequence"/>
</dbReference>
<accession>A0A9P9AE04</accession>